<dbReference type="OrthoDB" id="3934656at2759"/>
<dbReference type="GO" id="GO:0020037">
    <property type="term" value="F:heme binding"/>
    <property type="evidence" value="ECO:0007669"/>
    <property type="project" value="InterPro"/>
</dbReference>
<dbReference type="PANTHER" id="PTHR47950">
    <property type="entry name" value="CYTOCHROME P450, FAMILY 76, SUBFAMILY C, POLYPEPTIDE 5-RELATED"/>
    <property type="match status" value="1"/>
</dbReference>
<dbReference type="GO" id="GO:0004497">
    <property type="term" value="F:monooxygenase activity"/>
    <property type="evidence" value="ECO:0007669"/>
    <property type="project" value="InterPro"/>
</dbReference>
<dbReference type="Proteomes" id="UP000886885">
    <property type="component" value="Chromosome 1D"/>
</dbReference>
<evidence type="ECO:0000313" key="3">
    <source>
        <dbReference type="Proteomes" id="UP000886885"/>
    </source>
</evidence>
<keyword evidence="3" id="KW-1185">Reference proteome</keyword>
<accession>A0A8X8DET6</accession>
<protein>
    <submittedName>
        <fullName evidence="2">Uncharacterized protein</fullName>
    </submittedName>
</protein>
<dbReference type="EMBL" id="JAAWWB010000002">
    <property type="protein sequence ID" value="KAG6787714.1"/>
    <property type="molecule type" value="Genomic_DNA"/>
</dbReference>
<dbReference type="InterPro" id="IPR001128">
    <property type="entry name" value="Cyt_P450"/>
</dbReference>
<name>A0A8X8DET6_POPTO</name>
<comment type="similarity">
    <text evidence="1">Belongs to the cytochrome P450 family.</text>
</comment>
<organism evidence="2 3">
    <name type="scientific">Populus tomentosa</name>
    <name type="common">Chinese white poplar</name>
    <dbReference type="NCBI Taxonomy" id="118781"/>
    <lineage>
        <taxon>Eukaryota</taxon>
        <taxon>Viridiplantae</taxon>
        <taxon>Streptophyta</taxon>
        <taxon>Embryophyta</taxon>
        <taxon>Tracheophyta</taxon>
        <taxon>Spermatophyta</taxon>
        <taxon>Magnoliopsida</taxon>
        <taxon>eudicotyledons</taxon>
        <taxon>Gunneridae</taxon>
        <taxon>Pentapetalae</taxon>
        <taxon>rosids</taxon>
        <taxon>fabids</taxon>
        <taxon>Malpighiales</taxon>
        <taxon>Salicaceae</taxon>
        <taxon>Saliceae</taxon>
        <taxon>Populus</taxon>
    </lineage>
</organism>
<dbReference type="GO" id="GO:0016705">
    <property type="term" value="F:oxidoreductase activity, acting on paired donors, with incorporation or reduction of molecular oxygen"/>
    <property type="evidence" value="ECO:0007669"/>
    <property type="project" value="InterPro"/>
</dbReference>
<sequence length="523" mass="58387">MLEPPLHCMPEEGLPSPLSSPGISGRPVQKKGCVAPAFLLGIATLNNGDHSQTILQAIRQNMATIVTDISSNTLFTVLFLLPLIYLIAKQFKALYSSRFAPLPPGPYSWPILGNALQIGNSPHITLANLAKTYGPLFSLRLGSQLVIVAASQEAATEILKTQDRFLSGRFVPDVIPAKWLKLENLSLGWIGEVNNEFKFLRTVCQSKLFSNKALLSQSCLREKKAADTVRFIRTMEGKVLKIKEVAFAAVFSMLTNILISSDLISMEQESVEGEMTEIIRNIFEVGAAPNISDLFPILAPFDLQNLRKKSKELYLRFSTMFEAIIEERRERKMSSDNASSKEDFLETLISNGSSNEHINVLLLELLVAGSDTSTSAIEWAMAELLRNPQCMNKAQAELATEINQDLIQESDLPRLKFLHACLKESMRLHPPGPLLLPHLSLIVTFNLQNLQKKSKELYMKRRATFVAILKEWRERKVSDDNASRQEDFLDTVISNDSTDENITLLLQLLRAGTDASKSAIEWS</sequence>
<evidence type="ECO:0000256" key="1">
    <source>
        <dbReference type="ARBA" id="ARBA00010617"/>
    </source>
</evidence>
<proteinExistence type="inferred from homology"/>
<dbReference type="Pfam" id="PF00067">
    <property type="entry name" value="p450"/>
    <property type="match status" value="1"/>
</dbReference>
<comment type="caution">
    <text evidence="2">The sequence shown here is derived from an EMBL/GenBank/DDBJ whole genome shotgun (WGS) entry which is preliminary data.</text>
</comment>
<evidence type="ECO:0000313" key="2">
    <source>
        <dbReference type="EMBL" id="KAG6787714.1"/>
    </source>
</evidence>
<dbReference type="PANTHER" id="PTHR47950:SF6">
    <property type="entry name" value="CYTOCHROME P450"/>
    <property type="match status" value="1"/>
</dbReference>
<dbReference type="AlphaFoldDB" id="A0A8X8DET6"/>
<reference evidence="2" key="1">
    <citation type="journal article" date="2020" name="bioRxiv">
        <title>Hybrid origin of Populus tomentosa Carr. identified through genome sequencing and phylogenomic analysis.</title>
        <authorList>
            <person name="An X."/>
            <person name="Gao K."/>
            <person name="Chen Z."/>
            <person name="Li J."/>
            <person name="Yang X."/>
            <person name="Yang X."/>
            <person name="Zhou J."/>
            <person name="Guo T."/>
            <person name="Zhao T."/>
            <person name="Huang S."/>
            <person name="Miao D."/>
            <person name="Khan W.U."/>
            <person name="Rao P."/>
            <person name="Ye M."/>
            <person name="Lei B."/>
            <person name="Liao W."/>
            <person name="Wang J."/>
            <person name="Ji L."/>
            <person name="Li Y."/>
            <person name="Guo B."/>
            <person name="Mustafa N.S."/>
            <person name="Li S."/>
            <person name="Yun Q."/>
            <person name="Keller S.R."/>
            <person name="Mao J."/>
            <person name="Zhang R."/>
            <person name="Strauss S.H."/>
        </authorList>
    </citation>
    <scope>NUCLEOTIDE SEQUENCE</scope>
    <source>
        <strain evidence="2">GM15</strain>
        <tissue evidence="2">Leaf</tissue>
    </source>
</reference>
<dbReference type="GO" id="GO:0005506">
    <property type="term" value="F:iron ion binding"/>
    <property type="evidence" value="ECO:0007669"/>
    <property type="project" value="InterPro"/>
</dbReference>
<gene>
    <name evidence="2" type="ORF">POTOM_003758</name>
</gene>